<gene>
    <name evidence="2" type="ORF">GE061_011682</name>
</gene>
<protein>
    <submittedName>
        <fullName evidence="2">Uncharacterized protein</fullName>
    </submittedName>
</protein>
<dbReference type="OrthoDB" id="6761515at2759"/>
<reference evidence="2" key="1">
    <citation type="journal article" date="2021" name="Mol. Ecol. Resour.">
        <title>Apolygus lucorum genome provides insights into omnivorousness and mesophyll feeding.</title>
        <authorList>
            <person name="Liu Y."/>
            <person name="Liu H."/>
            <person name="Wang H."/>
            <person name="Huang T."/>
            <person name="Liu B."/>
            <person name="Yang B."/>
            <person name="Yin L."/>
            <person name="Li B."/>
            <person name="Zhang Y."/>
            <person name="Zhang S."/>
            <person name="Jiang F."/>
            <person name="Zhang X."/>
            <person name="Ren Y."/>
            <person name="Wang B."/>
            <person name="Wang S."/>
            <person name="Lu Y."/>
            <person name="Wu K."/>
            <person name="Fan W."/>
            <person name="Wang G."/>
        </authorList>
    </citation>
    <scope>NUCLEOTIDE SEQUENCE</scope>
    <source>
        <strain evidence="2">12Hb</strain>
    </source>
</reference>
<dbReference type="AlphaFoldDB" id="A0A8S9XZD4"/>
<evidence type="ECO:0000256" key="1">
    <source>
        <dbReference type="SAM" id="MobiDB-lite"/>
    </source>
</evidence>
<keyword evidence="3" id="KW-1185">Reference proteome</keyword>
<proteinExistence type="predicted"/>
<comment type="caution">
    <text evidence="2">The sequence shown here is derived from an EMBL/GenBank/DDBJ whole genome shotgun (WGS) entry which is preliminary data.</text>
</comment>
<dbReference type="EMBL" id="WIXP02000003">
    <property type="protein sequence ID" value="KAF6213954.1"/>
    <property type="molecule type" value="Genomic_DNA"/>
</dbReference>
<evidence type="ECO:0000313" key="2">
    <source>
        <dbReference type="EMBL" id="KAF6213954.1"/>
    </source>
</evidence>
<dbReference type="Proteomes" id="UP000466442">
    <property type="component" value="Unassembled WGS sequence"/>
</dbReference>
<evidence type="ECO:0000313" key="3">
    <source>
        <dbReference type="Proteomes" id="UP000466442"/>
    </source>
</evidence>
<organism evidence="2 3">
    <name type="scientific">Apolygus lucorum</name>
    <name type="common">Small green plant bug</name>
    <name type="synonym">Lygocoris lucorum</name>
    <dbReference type="NCBI Taxonomy" id="248454"/>
    <lineage>
        <taxon>Eukaryota</taxon>
        <taxon>Metazoa</taxon>
        <taxon>Ecdysozoa</taxon>
        <taxon>Arthropoda</taxon>
        <taxon>Hexapoda</taxon>
        <taxon>Insecta</taxon>
        <taxon>Pterygota</taxon>
        <taxon>Neoptera</taxon>
        <taxon>Paraneoptera</taxon>
        <taxon>Hemiptera</taxon>
        <taxon>Heteroptera</taxon>
        <taxon>Panheteroptera</taxon>
        <taxon>Cimicomorpha</taxon>
        <taxon>Miridae</taxon>
        <taxon>Mirini</taxon>
        <taxon>Apolygus</taxon>
    </lineage>
</organism>
<accession>A0A8S9XZD4</accession>
<feature type="region of interest" description="Disordered" evidence="1">
    <location>
        <begin position="1"/>
        <end position="23"/>
    </location>
</feature>
<name>A0A8S9XZD4_APOLU</name>
<sequence length="149" mass="16624">MNDQRPYYGKPENQKNPGALNMHGLLYGGSVNREIPPDPELDGLGVDIEPPDAADSDTIRLESLVGDTGGDYFVYEVMTQDEYKTIAVFGVGRPPALPMSLSPLYKQQQEITAKKKKDLMKLCTQGAIPEQCHHWYMQLPVMKLSKNKA</sequence>